<feature type="transmembrane region" description="Helical" evidence="8">
    <location>
        <begin position="323"/>
        <end position="343"/>
    </location>
</feature>
<evidence type="ECO:0000256" key="7">
    <source>
        <dbReference type="ARBA" id="ARBA00023136"/>
    </source>
</evidence>
<feature type="transmembrane region" description="Helical" evidence="8">
    <location>
        <begin position="26"/>
        <end position="44"/>
    </location>
</feature>
<keyword evidence="8" id="KW-0997">Cell inner membrane</keyword>
<dbReference type="PANTHER" id="PTHR30003">
    <property type="entry name" value="L-LACTATE PERMEASE"/>
    <property type="match status" value="1"/>
</dbReference>
<sequence length="464" mass="48570">MAVFLSVFPIVLTILALGVRMKAVHAALLGAVATVVAIAVAFPLSMPQMGAAVLRWGPILTEVIAIIAGGLLLSNVLQHNGGQASLAKWIEERSGKNIGTILLIVHGITPFAESVTGFGIGITVAIPLLVHLGLPASRVAVVGLMGLCAVPWGSMGPGTLIAATMADVSFHDLGIVSAVISFIPFTLTGMAAALLSGSAEHRGRDVFYGFLSGLCLTLLVTGMNLVFGTVPAGALGSLVMIVFYLMLGGKRPVPSLNREGWTALHGYAVLLSGVLLTGWIVSLLGLPAGWHYLASPAVWLFVASIFAARGWPQRLPVQKAWNAWVQSASVTALFLIIGILMSVSGMAECLARTLARTGPAYALMAPLGGFVTGSNSGANAMFAATQADIARSLHVSVLWFMGIHNVAASFLLMASPSKIEMALQLIPRATGTDRHWIQKMVLFVSIFVVLALMLLSCLFLLSVC</sequence>
<organism evidence="9 10">
    <name type="scientific">Bombella dulcis</name>
    <dbReference type="NCBI Taxonomy" id="2967339"/>
    <lineage>
        <taxon>Bacteria</taxon>
        <taxon>Pseudomonadati</taxon>
        <taxon>Pseudomonadota</taxon>
        <taxon>Alphaproteobacteria</taxon>
        <taxon>Acetobacterales</taxon>
        <taxon>Acetobacteraceae</taxon>
        <taxon>Bombella</taxon>
    </lineage>
</organism>
<dbReference type="EMBL" id="JANIDV010000001">
    <property type="protein sequence ID" value="MCX5615946.1"/>
    <property type="molecule type" value="Genomic_DNA"/>
</dbReference>
<evidence type="ECO:0000313" key="10">
    <source>
        <dbReference type="Proteomes" id="UP001165633"/>
    </source>
</evidence>
<dbReference type="Pfam" id="PF02652">
    <property type="entry name" value="Lactate_perm"/>
    <property type="match status" value="2"/>
</dbReference>
<feature type="transmembrane region" description="Helical" evidence="8">
    <location>
        <begin position="363"/>
        <end position="385"/>
    </location>
</feature>
<comment type="caution">
    <text evidence="9">The sequence shown here is derived from an EMBL/GenBank/DDBJ whole genome shotgun (WGS) entry which is preliminary data.</text>
</comment>
<dbReference type="PANTHER" id="PTHR30003:SF0">
    <property type="entry name" value="GLYCOLATE PERMEASE GLCA-RELATED"/>
    <property type="match status" value="1"/>
</dbReference>
<protein>
    <recommendedName>
        <fullName evidence="8">L-lactate permease</fullName>
    </recommendedName>
</protein>
<feature type="transmembrane region" description="Helical" evidence="8">
    <location>
        <begin position="56"/>
        <end position="77"/>
    </location>
</feature>
<keyword evidence="5 8" id="KW-0812">Transmembrane</keyword>
<evidence type="ECO:0000256" key="1">
    <source>
        <dbReference type="ARBA" id="ARBA00004651"/>
    </source>
</evidence>
<accession>A0ABT3WAJ5</accession>
<keyword evidence="6 8" id="KW-1133">Transmembrane helix</keyword>
<dbReference type="Proteomes" id="UP001165633">
    <property type="component" value="Unassembled WGS sequence"/>
</dbReference>
<keyword evidence="7 8" id="KW-0472">Membrane</keyword>
<name>A0ABT3WAJ5_9PROT</name>
<feature type="transmembrane region" description="Helical" evidence="8">
    <location>
        <begin position="141"/>
        <end position="163"/>
    </location>
</feature>
<gene>
    <name evidence="9" type="ORF">NQF87_02990</name>
</gene>
<keyword evidence="4" id="KW-1003">Cell membrane</keyword>
<keyword evidence="3 8" id="KW-0813">Transport</keyword>
<keyword evidence="10" id="KW-1185">Reference proteome</keyword>
<comment type="function">
    <text evidence="8">Uptake of L-lactate across the membrane. Can also transport D-lactate and glycolate.</text>
</comment>
<feature type="transmembrane region" description="Helical" evidence="8">
    <location>
        <begin position="207"/>
        <end position="226"/>
    </location>
</feature>
<feature type="transmembrane region" description="Helical" evidence="8">
    <location>
        <begin position="175"/>
        <end position="195"/>
    </location>
</feature>
<dbReference type="InterPro" id="IPR003804">
    <property type="entry name" value="Lactate_perm"/>
</dbReference>
<feature type="transmembrane region" description="Helical" evidence="8">
    <location>
        <begin position="397"/>
        <end position="416"/>
    </location>
</feature>
<evidence type="ECO:0000256" key="6">
    <source>
        <dbReference type="ARBA" id="ARBA00022989"/>
    </source>
</evidence>
<evidence type="ECO:0000256" key="2">
    <source>
        <dbReference type="ARBA" id="ARBA00010100"/>
    </source>
</evidence>
<evidence type="ECO:0000256" key="8">
    <source>
        <dbReference type="RuleBase" id="RU365092"/>
    </source>
</evidence>
<dbReference type="RefSeq" id="WP_266126923.1">
    <property type="nucleotide sequence ID" value="NZ_JANIDV010000001.1"/>
</dbReference>
<comment type="similarity">
    <text evidence="2 8">Belongs to the lactate permease family.</text>
</comment>
<proteinExistence type="inferred from homology"/>
<feature type="transmembrane region" description="Helical" evidence="8">
    <location>
        <begin position="115"/>
        <end position="134"/>
    </location>
</feature>
<feature type="transmembrane region" description="Helical" evidence="8">
    <location>
        <begin position="436"/>
        <end position="461"/>
    </location>
</feature>
<feature type="transmembrane region" description="Helical" evidence="8">
    <location>
        <begin position="290"/>
        <end position="311"/>
    </location>
</feature>
<feature type="transmembrane region" description="Helical" evidence="8">
    <location>
        <begin position="232"/>
        <end position="249"/>
    </location>
</feature>
<evidence type="ECO:0000256" key="4">
    <source>
        <dbReference type="ARBA" id="ARBA00022475"/>
    </source>
</evidence>
<evidence type="ECO:0000256" key="3">
    <source>
        <dbReference type="ARBA" id="ARBA00022448"/>
    </source>
</evidence>
<comment type="subcellular location">
    <subcellularLocation>
        <location evidence="8">Cell inner membrane</location>
        <topology evidence="8">Multi-pass membrane protein</topology>
    </subcellularLocation>
    <subcellularLocation>
        <location evidence="1">Cell membrane</location>
        <topology evidence="1">Multi-pass membrane protein</topology>
    </subcellularLocation>
</comment>
<feature type="transmembrane region" description="Helical" evidence="8">
    <location>
        <begin position="261"/>
        <end position="284"/>
    </location>
</feature>
<reference evidence="9" key="1">
    <citation type="submission" date="2022-07" db="EMBL/GenBank/DDBJ databases">
        <title>Bombella genomes.</title>
        <authorList>
            <person name="Harer L."/>
            <person name="Styblova S."/>
            <person name="Ehrmann M."/>
        </authorList>
    </citation>
    <scope>NUCLEOTIDE SEQUENCE</scope>
    <source>
        <strain evidence="9">TMW 2.2559</strain>
    </source>
</reference>
<evidence type="ECO:0000256" key="5">
    <source>
        <dbReference type="ARBA" id="ARBA00022692"/>
    </source>
</evidence>
<evidence type="ECO:0000313" key="9">
    <source>
        <dbReference type="EMBL" id="MCX5615946.1"/>
    </source>
</evidence>